<dbReference type="InterPro" id="IPR004441">
    <property type="entry name" value="rRNA_MeTrfase_TrmH"/>
</dbReference>
<dbReference type="CDD" id="cd18103">
    <property type="entry name" value="SpoU-like_RlmB"/>
    <property type="match status" value="1"/>
</dbReference>
<dbReference type="InterPro" id="IPR001537">
    <property type="entry name" value="SpoU_MeTrfase"/>
</dbReference>
<gene>
    <name evidence="6 8" type="primary">rlmB</name>
    <name evidence="8" type="ORF">JAZ04_06340</name>
</gene>
<dbReference type="EC" id="2.1.1.185" evidence="6"/>
<dbReference type="Pfam" id="PF08032">
    <property type="entry name" value="SpoU_sub_bind"/>
    <property type="match status" value="1"/>
</dbReference>
<accession>A0A9E4MYH2</accession>
<evidence type="ECO:0000313" key="9">
    <source>
        <dbReference type="Proteomes" id="UP000886687"/>
    </source>
</evidence>
<dbReference type="Pfam" id="PF00588">
    <property type="entry name" value="SpoU_methylase"/>
    <property type="match status" value="1"/>
</dbReference>
<proteinExistence type="inferred from homology"/>
<keyword evidence="3 6" id="KW-0489">Methyltransferase</keyword>
<dbReference type="HAMAP" id="MF_01887">
    <property type="entry name" value="23SrRNA_methyltr_B"/>
    <property type="match status" value="1"/>
</dbReference>
<reference evidence="8" key="1">
    <citation type="journal article" date="2021" name="Proc. Natl. Acad. Sci. U.S.A.">
        <title>Global biogeography of chemosynthetic symbionts reveals both localized and globally distributed symbiont groups. .</title>
        <authorList>
            <person name="Osvatic J.T."/>
            <person name="Wilkins L.G.E."/>
            <person name="Leibrecht L."/>
            <person name="Leray M."/>
            <person name="Zauner S."/>
            <person name="Polzin J."/>
            <person name="Camacho Y."/>
            <person name="Gros O."/>
            <person name="van Gils J.A."/>
            <person name="Eisen J.A."/>
            <person name="Petersen J.M."/>
            <person name="Yuen B."/>
        </authorList>
    </citation>
    <scope>NUCLEOTIDE SEQUENCE</scope>
    <source>
        <strain evidence="8">MAGL173</strain>
    </source>
</reference>
<keyword evidence="5 6" id="KW-0949">S-adenosyl-L-methionine</keyword>
<comment type="catalytic activity">
    <reaction evidence="6">
        <text>guanosine(2251) in 23S rRNA + S-adenosyl-L-methionine = 2'-O-methylguanosine(2251) in 23S rRNA + S-adenosyl-L-homocysteine + H(+)</text>
        <dbReference type="Rhea" id="RHEA:24140"/>
        <dbReference type="Rhea" id="RHEA-COMP:10239"/>
        <dbReference type="Rhea" id="RHEA-COMP:10241"/>
        <dbReference type="ChEBI" id="CHEBI:15378"/>
        <dbReference type="ChEBI" id="CHEBI:57856"/>
        <dbReference type="ChEBI" id="CHEBI:59789"/>
        <dbReference type="ChEBI" id="CHEBI:74269"/>
        <dbReference type="ChEBI" id="CHEBI:74445"/>
        <dbReference type="EC" id="2.1.1.185"/>
    </reaction>
</comment>
<feature type="binding site" evidence="6">
    <location>
        <position position="228"/>
    </location>
    <ligand>
        <name>S-adenosyl-L-methionine</name>
        <dbReference type="ChEBI" id="CHEBI:59789"/>
    </ligand>
</feature>
<comment type="subcellular location">
    <subcellularLocation>
        <location evidence="6">Cytoplasm</location>
    </subcellularLocation>
</comment>
<dbReference type="EMBL" id="JAEPDI010000003">
    <property type="protein sequence ID" value="MCG7938462.1"/>
    <property type="molecule type" value="Genomic_DNA"/>
</dbReference>
<evidence type="ECO:0000256" key="5">
    <source>
        <dbReference type="ARBA" id="ARBA00022691"/>
    </source>
</evidence>
<dbReference type="InterPro" id="IPR029028">
    <property type="entry name" value="Alpha/beta_knot_MTases"/>
</dbReference>
<dbReference type="SUPFAM" id="SSF75217">
    <property type="entry name" value="alpha/beta knot"/>
    <property type="match status" value="1"/>
</dbReference>
<dbReference type="InterPro" id="IPR024915">
    <property type="entry name" value="23S_rRNA_MeTrfase_RlmB"/>
</dbReference>
<evidence type="ECO:0000256" key="3">
    <source>
        <dbReference type="ARBA" id="ARBA00022603"/>
    </source>
</evidence>
<feature type="domain" description="RNA 2-O ribose methyltransferase substrate binding" evidence="7">
    <location>
        <begin position="7"/>
        <end position="82"/>
    </location>
</feature>
<comment type="caution">
    <text evidence="8">The sequence shown here is derived from an EMBL/GenBank/DDBJ whole genome shotgun (WGS) entry which is preliminary data.</text>
</comment>
<dbReference type="InterPro" id="IPR029026">
    <property type="entry name" value="tRNA_m1G_MTases_N"/>
</dbReference>
<protein>
    <recommendedName>
        <fullName evidence="6">23S rRNA (guanosine-2'-O-)-methyltransferase RlmB</fullName>
        <ecNumber evidence="6">2.1.1.185</ecNumber>
    </recommendedName>
    <alternativeName>
        <fullName evidence="6">23S rRNA (guanosine2251 2'-O)-methyltransferase</fullName>
    </alternativeName>
    <alternativeName>
        <fullName evidence="6">23S rRNA Gm2251 2'-O-methyltransferase</fullName>
    </alternativeName>
</protein>
<dbReference type="InterPro" id="IPR029064">
    <property type="entry name" value="Ribosomal_eL30-like_sf"/>
</dbReference>
<dbReference type="SMART" id="SM00967">
    <property type="entry name" value="SpoU_sub_bind"/>
    <property type="match status" value="1"/>
</dbReference>
<keyword evidence="2 6" id="KW-0698">rRNA processing</keyword>
<evidence type="ECO:0000256" key="4">
    <source>
        <dbReference type="ARBA" id="ARBA00022679"/>
    </source>
</evidence>
<feature type="binding site" evidence="6">
    <location>
        <position position="199"/>
    </location>
    <ligand>
        <name>S-adenosyl-L-methionine</name>
        <dbReference type="ChEBI" id="CHEBI:59789"/>
    </ligand>
</feature>
<dbReference type="Proteomes" id="UP000886687">
    <property type="component" value="Unassembled WGS sequence"/>
</dbReference>
<keyword evidence="4 6" id="KW-0808">Transferase</keyword>
<dbReference type="InterPro" id="IPR013123">
    <property type="entry name" value="SpoU_subst-bd"/>
</dbReference>
<dbReference type="AlphaFoldDB" id="A0A9E4MYH2"/>
<sequence>MSDQRSWILGLHAVKAALQQNRAAEVLLVDAARHDARIREVISLAEAVGVSCQKITGRKLDEQVEESHHQGVALRIRQQQVQDEPYLKALLKRLDGLPLLLILDGVKDPHNLGACMRTADGAGVNAIVIPKDRSVGLTATVRKVASGAAETVPLIQVTNLARTLKWLKAEGVWLIGTAGEAQQTLYQADLSGPLALIMGGEEKGLRRLTRENCDLLVKLPMQGSVESLNVSVAAGVSLYEALRQRQ</sequence>
<organism evidence="8 9">
    <name type="scientific">Candidatus Thiodiazotropha lotti</name>
    <dbReference type="NCBI Taxonomy" id="2792787"/>
    <lineage>
        <taxon>Bacteria</taxon>
        <taxon>Pseudomonadati</taxon>
        <taxon>Pseudomonadota</taxon>
        <taxon>Gammaproteobacteria</taxon>
        <taxon>Chromatiales</taxon>
        <taxon>Sedimenticolaceae</taxon>
        <taxon>Candidatus Thiodiazotropha</taxon>
    </lineage>
</organism>
<dbReference type="Gene3D" id="3.30.1330.30">
    <property type="match status" value="1"/>
</dbReference>
<dbReference type="SUPFAM" id="SSF55315">
    <property type="entry name" value="L30e-like"/>
    <property type="match status" value="1"/>
</dbReference>
<dbReference type="GO" id="GO:0005829">
    <property type="term" value="C:cytosol"/>
    <property type="evidence" value="ECO:0007669"/>
    <property type="project" value="TreeGrafter"/>
</dbReference>
<evidence type="ECO:0000313" key="8">
    <source>
        <dbReference type="EMBL" id="MCG7938462.1"/>
    </source>
</evidence>
<comment type="similarity">
    <text evidence="6">Belongs to the class IV-like SAM-binding methyltransferase superfamily. RNA methyltransferase TrmH family. RlmB subfamily.</text>
</comment>
<dbReference type="GO" id="GO:0070039">
    <property type="term" value="F:rRNA (guanosine-2'-O-)-methyltransferase activity"/>
    <property type="evidence" value="ECO:0007669"/>
    <property type="project" value="UniProtKB-UniRule"/>
</dbReference>
<evidence type="ECO:0000256" key="6">
    <source>
        <dbReference type="HAMAP-Rule" id="MF_01887"/>
    </source>
</evidence>
<dbReference type="PANTHER" id="PTHR46429">
    <property type="entry name" value="23S RRNA (GUANOSINE-2'-O-)-METHYLTRANSFERASE RLMB"/>
    <property type="match status" value="1"/>
</dbReference>
<feature type="binding site" evidence="6">
    <location>
        <position position="219"/>
    </location>
    <ligand>
        <name>S-adenosyl-L-methionine</name>
        <dbReference type="ChEBI" id="CHEBI:59789"/>
    </ligand>
</feature>
<dbReference type="FunFam" id="3.40.1280.10:FF:000008">
    <property type="entry name" value="Group 3 RNA methyltransferase TrmH"/>
    <property type="match status" value="1"/>
</dbReference>
<keyword evidence="1 6" id="KW-0963">Cytoplasm</keyword>
<dbReference type="PANTHER" id="PTHR46429:SF1">
    <property type="entry name" value="23S RRNA (GUANOSINE-2'-O-)-METHYLTRANSFERASE RLMB"/>
    <property type="match status" value="1"/>
</dbReference>
<dbReference type="NCBIfam" id="TIGR00186">
    <property type="entry name" value="rRNA_methyl_3"/>
    <property type="match status" value="1"/>
</dbReference>
<name>A0A9E4MYH2_9GAMM</name>
<evidence type="ECO:0000256" key="2">
    <source>
        <dbReference type="ARBA" id="ARBA00022552"/>
    </source>
</evidence>
<dbReference type="Gene3D" id="3.40.1280.10">
    <property type="match status" value="1"/>
</dbReference>
<comment type="function">
    <text evidence="6">Specifically methylates the ribose of guanosine 2251 in 23S rRNA.</text>
</comment>
<dbReference type="GO" id="GO:0003723">
    <property type="term" value="F:RNA binding"/>
    <property type="evidence" value="ECO:0007669"/>
    <property type="project" value="InterPro"/>
</dbReference>
<evidence type="ECO:0000259" key="7">
    <source>
        <dbReference type="SMART" id="SM00967"/>
    </source>
</evidence>
<evidence type="ECO:0000256" key="1">
    <source>
        <dbReference type="ARBA" id="ARBA00022490"/>
    </source>
</evidence>